<evidence type="ECO:0000256" key="1">
    <source>
        <dbReference type="ARBA" id="ARBA00005979"/>
    </source>
</evidence>
<feature type="domain" description="NADH:flavin oxidoreductase/NADH oxidase N-terminal" evidence="6">
    <location>
        <begin position="20"/>
        <end position="372"/>
    </location>
</feature>
<keyword evidence="5" id="KW-1133">Transmembrane helix</keyword>
<dbReference type="AlphaFoldDB" id="M5G0L7"/>
<dbReference type="InterPro" id="IPR013785">
    <property type="entry name" value="Aldolase_TIM"/>
</dbReference>
<protein>
    <submittedName>
        <fullName evidence="7">FMN-linked oxidoreductase</fullName>
    </submittedName>
</protein>
<keyword evidence="2" id="KW-0285">Flavoprotein</keyword>
<reference evidence="7 8" key="1">
    <citation type="journal article" date="2012" name="Science">
        <title>The Paleozoic origin of enzymatic lignin decomposition reconstructed from 31 fungal genomes.</title>
        <authorList>
            <person name="Floudas D."/>
            <person name="Binder M."/>
            <person name="Riley R."/>
            <person name="Barry K."/>
            <person name="Blanchette R.A."/>
            <person name="Henrissat B."/>
            <person name="Martinez A.T."/>
            <person name="Otillar R."/>
            <person name="Spatafora J.W."/>
            <person name="Yadav J.S."/>
            <person name="Aerts A."/>
            <person name="Benoit I."/>
            <person name="Boyd A."/>
            <person name="Carlson A."/>
            <person name="Copeland A."/>
            <person name="Coutinho P.M."/>
            <person name="de Vries R.P."/>
            <person name="Ferreira P."/>
            <person name="Findley K."/>
            <person name="Foster B."/>
            <person name="Gaskell J."/>
            <person name="Glotzer D."/>
            <person name="Gorecki P."/>
            <person name="Heitman J."/>
            <person name="Hesse C."/>
            <person name="Hori C."/>
            <person name="Igarashi K."/>
            <person name="Jurgens J.A."/>
            <person name="Kallen N."/>
            <person name="Kersten P."/>
            <person name="Kohler A."/>
            <person name="Kuees U."/>
            <person name="Kumar T.K.A."/>
            <person name="Kuo A."/>
            <person name="LaButti K."/>
            <person name="Larrondo L.F."/>
            <person name="Lindquist E."/>
            <person name="Ling A."/>
            <person name="Lombard V."/>
            <person name="Lucas S."/>
            <person name="Lundell T."/>
            <person name="Martin R."/>
            <person name="McLaughlin D.J."/>
            <person name="Morgenstern I."/>
            <person name="Morin E."/>
            <person name="Murat C."/>
            <person name="Nagy L.G."/>
            <person name="Nolan M."/>
            <person name="Ohm R.A."/>
            <person name="Patyshakuliyeva A."/>
            <person name="Rokas A."/>
            <person name="Ruiz-Duenas F.J."/>
            <person name="Sabat G."/>
            <person name="Salamov A."/>
            <person name="Samejima M."/>
            <person name="Schmutz J."/>
            <person name="Slot J.C."/>
            <person name="St John F."/>
            <person name="Stenlid J."/>
            <person name="Sun H."/>
            <person name="Sun S."/>
            <person name="Syed K."/>
            <person name="Tsang A."/>
            <person name="Wiebenga A."/>
            <person name="Young D."/>
            <person name="Pisabarro A."/>
            <person name="Eastwood D.C."/>
            <person name="Martin F."/>
            <person name="Cullen D."/>
            <person name="Grigoriev I.V."/>
            <person name="Hibbett D.S."/>
        </authorList>
    </citation>
    <scope>NUCLEOTIDE SEQUENCE [LARGE SCALE GENOMIC DNA]</scope>
    <source>
        <strain evidence="7 8">DJM-731 SS1</strain>
    </source>
</reference>
<dbReference type="PANTHER" id="PTHR43656:SF2">
    <property type="entry name" value="BINDING OXIDOREDUCTASE, PUTATIVE (AFU_ORTHOLOGUE AFUA_2G08260)-RELATED"/>
    <property type="match status" value="1"/>
</dbReference>
<dbReference type="OrthoDB" id="1663137at2759"/>
<keyword evidence="5" id="KW-0812">Transmembrane</keyword>
<keyword evidence="8" id="KW-1185">Reference proteome</keyword>
<evidence type="ECO:0000313" key="8">
    <source>
        <dbReference type="Proteomes" id="UP000030653"/>
    </source>
</evidence>
<accession>M5G0L7</accession>
<gene>
    <name evidence="7" type="ORF">DACRYDRAFT_51770</name>
</gene>
<organism evidence="7 8">
    <name type="scientific">Dacryopinax primogenitus (strain DJM 731)</name>
    <name type="common">Brown rot fungus</name>
    <dbReference type="NCBI Taxonomy" id="1858805"/>
    <lineage>
        <taxon>Eukaryota</taxon>
        <taxon>Fungi</taxon>
        <taxon>Dikarya</taxon>
        <taxon>Basidiomycota</taxon>
        <taxon>Agaricomycotina</taxon>
        <taxon>Dacrymycetes</taxon>
        <taxon>Dacrymycetales</taxon>
        <taxon>Dacrymycetaceae</taxon>
        <taxon>Dacryopinax</taxon>
    </lineage>
</organism>
<dbReference type="PANTHER" id="PTHR43656">
    <property type="entry name" value="BINDING OXIDOREDUCTASE, PUTATIVE (AFU_ORTHOLOGUE AFUA_2G08260)-RELATED"/>
    <property type="match status" value="1"/>
</dbReference>
<dbReference type="Pfam" id="PF00724">
    <property type="entry name" value="Oxidored_FMN"/>
    <property type="match status" value="1"/>
</dbReference>
<evidence type="ECO:0000256" key="4">
    <source>
        <dbReference type="ARBA" id="ARBA00023002"/>
    </source>
</evidence>
<evidence type="ECO:0000256" key="2">
    <source>
        <dbReference type="ARBA" id="ARBA00022630"/>
    </source>
</evidence>
<keyword evidence="5" id="KW-0472">Membrane</keyword>
<dbReference type="SUPFAM" id="SSF51395">
    <property type="entry name" value="FMN-linked oxidoreductases"/>
    <property type="match status" value="1"/>
</dbReference>
<keyword evidence="4" id="KW-0560">Oxidoreductase</keyword>
<dbReference type="InterPro" id="IPR051799">
    <property type="entry name" value="NADH_flavin_oxidoreductase"/>
</dbReference>
<proteinExistence type="inferred from homology"/>
<evidence type="ECO:0000256" key="5">
    <source>
        <dbReference type="SAM" id="Phobius"/>
    </source>
</evidence>
<comment type="similarity">
    <text evidence="1">Belongs to the NADH:flavin oxidoreductase/NADH oxidase family.</text>
</comment>
<feature type="transmembrane region" description="Helical" evidence="5">
    <location>
        <begin position="443"/>
        <end position="461"/>
    </location>
</feature>
<dbReference type="RefSeq" id="XP_040629181.1">
    <property type="nucleotide sequence ID" value="XM_040775055.1"/>
</dbReference>
<dbReference type="EMBL" id="JH795862">
    <property type="protein sequence ID" value="EJU02284.1"/>
    <property type="molecule type" value="Genomic_DNA"/>
</dbReference>
<sequence length="494" mass="53889">MTTNPNKREEELSAAEVLRQPITLPCGKIIPNRLVQASMYEALATFGGGLPNNIHFRLYEAWSHGGWGMILCGAALCSTEHVSLGQDLIMLPRTKLDSYSRLAKSIKGPQPGPSSPLAFMQLNHPGRQSMRGNFRPPWSPALAPSAIPMDSEEGWLATLAYRTFYGIPREMTVEDIERVVRQFTDASVMAYETGWDGVELHCAHGYLLSTFLSPRTNHRKDAYGGSTRARTKILLDIISSIRATVPSSFALGIKLNSRDMTKGGLTEEEALEQVRLIHEHGGVDFIEISGGTYEAVAFMESSDSTAKPFFERFAMAASSLLANDPNAPRIILTGNMRSRVQCAEVVKHNTAQLCGMGRPAAMDPAFAAKLLDDRVPDAKAAAPPHDIKAGPIVKLVPVKVVGASAESMYHSFVLARVGRGQKIDARMGLWPLTLWHILYSRDFWTLVAALAGIVLMRRALLRKGKSNISQRGDSAGHLASPCTYFCGSPSVPGM</sequence>
<evidence type="ECO:0000256" key="3">
    <source>
        <dbReference type="ARBA" id="ARBA00022643"/>
    </source>
</evidence>
<dbReference type="GeneID" id="63690117"/>
<dbReference type="Gene3D" id="3.20.20.70">
    <property type="entry name" value="Aldolase class I"/>
    <property type="match status" value="1"/>
</dbReference>
<dbReference type="OMA" id="CIGIKFN"/>
<dbReference type="GO" id="GO:0010181">
    <property type="term" value="F:FMN binding"/>
    <property type="evidence" value="ECO:0007669"/>
    <property type="project" value="InterPro"/>
</dbReference>
<keyword evidence="3" id="KW-0288">FMN</keyword>
<evidence type="ECO:0000259" key="6">
    <source>
        <dbReference type="Pfam" id="PF00724"/>
    </source>
</evidence>
<dbReference type="GO" id="GO:0016491">
    <property type="term" value="F:oxidoreductase activity"/>
    <property type="evidence" value="ECO:0007669"/>
    <property type="project" value="UniProtKB-KW"/>
</dbReference>
<evidence type="ECO:0000313" key="7">
    <source>
        <dbReference type="EMBL" id="EJU02284.1"/>
    </source>
</evidence>
<dbReference type="InterPro" id="IPR001155">
    <property type="entry name" value="OxRdtase_FMN_N"/>
</dbReference>
<name>M5G0L7_DACPD</name>
<dbReference type="HOGENOM" id="CLU_012153_6_2_1"/>
<dbReference type="Proteomes" id="UP000030653">
    <property type="component" value="Unassembled WGS sequence"/>
</dbReference>
<dbReference type="STRING" id="1858805.M5G0L7"/>